<evidence type="ECO:0000256" key="7">
    <source>
        <dbReference type="ARBA" id="ARBA00022993"/>
    </source>
</evidence>
<dbReference type="Pfam" id="PF01467">
    <property type="entry name" value="CTP_transf_like"/>
    <property type="match status" value="1"/>
</dbReference>
<feature type="binding site" evidence="9">
    <location>
        <position position="42"/>
    </location>
    <ligand>
        <name>substrate</name>
    </ligand>
</feature>
<evidence type="ECO:0000259" key="10">
    <source>
        <dbReference type="Pfam" id="PF01467"/>
    </source>
</evidence>
<gene>
    <name evidence="9" type="primary">coaD</name>
    <name evidence="11" type="ORF">J2T60_001935</name>
</gene>
<dbReference type="NCBIfam" id="TIGR01510">
    <property type="entry name" value="coaD_prev_kdtB"/>
    <property type="match status" value="1"/>
</dbReference>
<dbReference type="HAMAP" id="MF_00151">
    <property type="entry name" value="PPAT_bact"/>
    <property type="match status" value="1"/>
</dbReference>
<feature type="binding site" evidence="9">
    <location>
        <begin position="89"/>
        <end position="91"/>
    </location>
    <ligand>
        <name>ATP</name>
        <dbReference type="ChEBI" id="CHEBI:30616"/>
    </ligand>
</feature>
<dbReference type="Proteomes" id="UP001523550">
    <property type="component" value="Unassembled WGS sequence"/>
</dbReference>
<accession>A0ABT1G9F8</accession>
<sequence length="162" mass="17747">MSVKALYPGTFDPITNGHTDLVRRAARLFDSVVLAVAASPGKQPSFSLEDRVRFAELALADIPNVEVLPFKGLTVEFARDHGISAILRGLRAVSDFEFEFQLAAMNRHLDPGVETVFLTPSEQYTFVSSSLVREIASLDGEVSDFVHPTIEAELKKALSKKA</sequence>
<evidence type="ECO:0000256" key="9">
    <source>
        <dbReference type="HAMAP-Rule" id="MF_00151"/>
    </source>
</evidence>
<dbReference type="InterPro" id="IPR001980">
    <property type="entry name" value="PPAT"/>
</dbReference>
<evidence type="ECO:0000256" key="2">
    <source>
        <dbReference type="ARBA" id="ARBA00022679"/>
    </source>
</evidence>
<evidence type="ECO:0000313" key="12">
    <source>
        <dbReference type="Proteomes" id="UP001523550"/>
    </source>
</evidence>
<name>A0ABT1G9F8_9GAMM</name>
<dbReference type="PRINTS" id="PR01020">
    <property type="entry name" value="LPSBIOSNTHSS"/>
</dbReference>
<dbReference type="NCBIfam" id="TIGR00125">
    <property type="entry name" value="cyt_tran_rel"/>
    <property type="match status" value="1"/>
</dbReference>
<dbReference type="InterPro" id="IPR004821">
    <property type="entry name" value="Cyt_trans-like"/>
</dbReference>
<comment type="similarity">
    <text evidence="9">Belongs to the bacterial CoaD family.</text>
</comment>
<dbReference type="EC" id="2.7.7.3" evidence="9"/>
<dbReference type="SUPFAM" id="SSF52374">
    <property type="entry name" value="Nucleotidylyl transferase"/>
    <property type="match status" value="1"/>
</dbReference>
<keyword evidence="3 9" id="KW-0548">Nucleotidyltransferase</keyword>
<proteinExistence type="inferred from homology"/>
<comment type="catalytic activity">
    <reaction evidence="8 9">
        <text>(R)-4'-phosphopantetheine + ATP + H(+) = 3'-dephospho-CoA + diphosphate</text>
        <dbReference type="Rhea" id="RHEA:19801"/>
        <dbReference type="ChEBI" id="CHEBI:15378"/>
        <dbReference type="ChEBI" id="CHEBI:30616"/>
        <dbReference type="ChEBI" id="CHEBI:33019"/>
        <dbReference type="ChEBI" id="CHEBI:57328"/>
        <dbReference type="ChEBI" id="CHEBI:61723"/>
        <dbReference type="EC" id="2.7.7.3"/>
    </reaction>
</comment>
<feature type="domain" description="Cytidyltransferase-like" evidence="10">
    <location>
        <begin position="6"/>
        <end position="134"/>
    </location>
</feature>
<protein>
    <recommendedName>
        <fullName evidence="9">Phosphopantetheine adenylyltransferase</fullName>
        <ecNumber evidence="9">2.7.7.3</ecNumber>
    </recommendedName>
    <alternativeName>
        <fullName evidence="9">Dephospho-CoA pyrophosphorylase</fullName>
    </alternativeName>
    <alternativeName>
        <fullName evidence="9">Pantetheine-phosphate adenylyltransferase</fullName>
        <shortName evidence="9">PPAT</shortName>
    </alternativeName>
</protein>
<feature type="site" description="Transition state stabilizer" evidence="9">
    <location>
        <position position="18"/>
    </location>
</feature>
<feature type="binding site" evidence="9">
    <location>
        <begin position="10"/>
        <end position="11"/>
    </location>
    <ligand>
        <name>ATP</name>
        <dbReference type="ChEBI" id="CHEBI:30616"/>
    </ligand>
</feature>
<keyword evidence="4 9" id="KW-0547">Nucleotide-binding</keyword>
<comment type="cofactor">
    <cofactor evidence="9">
        <name>Mg(2+)</name>
        <dbReference type="ChEBI" id="CHEBI:18420"/>
    </cofactor>
</comment>
<evidence type="ECO:0000256" key="4">
    <source>
        <dbReference type="ARBA" id="ARBA00022741"/>
    </source>
</evidence>
<dbReference type="EMBL" id="JALJYF010000002">
    <property type="protein sequence ID" value="MCP1727935.1"/>
    <property type="molecule type" value="Genomic_DNA"/>
</dbReference>
<keyword evidence="2 9" id="KW-0808">Transferase</keyword>
<keyword evidence="6 9" id="KW-0460">Magnesium</keyword>
<dbReference type="InterPro" id="IPR014729">
    <property type="entry name" value="Rossmann-like_a/b/a_fold"/>
</dbReference>
<keyword evidence="12" id="KW-1185">Reference proteome</keyword>
<feature type="binding site" evidence="9">
    <location>
        <position position="88"/>
    </location>
    <ligand>
        <name>substrate</name>
    </ligand>
</feature>
<evidence type="ECO:0000256" key="8">
    <source>
        <dbReference type="ARBA" id="ARBA00029346"/>
    </source>
</evidence>
<dbReference type="Gene3D" id="3.40.50.620">
    <property type="entry name" value="HUPs"/>
    <property type="match status" value="1"/>
</dbReference>
<evidence type="ECO:0000256" key="5">
    <source>
        <dbReference type="ARBA" id="ARBA00022840"/>
    </source>
</evidence>
<dbReference type="PANTHER" id="PTHR21342:SF1">
    <property type="entry name" value="PHOSPHOPANTETHEINE ADENYLYLTRANSFERASE"/>
    <property type="match status" value="1"/>
</dbReference>
<reference evidence="11 12" key="1">
    <citation type="submission" date="2022-03" db="EMBL/GenBank/DDBJ databases">
        <title>Genomic Encyclopedia of Type Strains, Phase III (KMG-III): the genomes of soil and plant-associated and newly described type strains.</title>
        <authorList>
            <person name="Whitman W."/>
        </authorList>
    </citation>
    <scope>NUCLEOTIDE SEQUENCE [LARGE SCALE GENOMIC DNA]</scope>
    <source>
        <strain evidence="11 12">BSker1</strain>
    </source>
</reference>
<comment type="subunit">
    <text evidence="9">Homohexamer.</text>
</comment>
<dbReference type="RefSeq" id="WP_253449037.1">
    <property type="nucleotide sequence ID" value="NZ_JALJYF010000002.1"/>
</dbReference>
<feature type="binding site" evidence="9">
    <location>
        <position position="18"/>
    </location>
    <ligand>
        <name>ATP</name>
        <dbReference type="ChEBI" id="CHEBI:30616"/>
    </ligand>
</feature>
<keyword evidence="5 9" id="KW-0067">ATP-binding</keyword>
<feature type="binding site" evidence="9">
    <location>
        <position position="10"/>
    </location>
    <ligand>
        <name>substrate</name>
    </ligand>
</feature>
<feature type="binding site" evidence="9">
    <location>
        <begin position="124"/>
        <end position="130"/>
    </location>
    <ligand>
        <name>ATP</name>
        <dbReference type="ChEBI" id="CHEBI:30616"/>
    </ligand>
</feature>
<comment type="function">
    <text evidence="9">Reversibly transfers an adenylyl group from ATP to 4'-phosphopantetheine, yielding dephospho-CoA (dPCoA) and pyrophosphate.</text>
</comment>
<evidence type="ECO:0000313" key="11">
    <source>
        <dbReference type="EMBL" id="MCP1727935.1"/>
    </source>
</evidence>
<organism evidence="11 12">
    <name type="scientific">Natronospira proteinivora</name>
    <dbReference type="NCBI Taxonomy" id="1807133"/>
    <lineage>
        <taxon>Bacteria</taxon>
        <taxon>Pseudomonadati</taxon>
        <taxon>Pseudomonadota</taxon>
        <taxon>Gammaproteobacteria</taxon>
        <taxon>Natronospirales</taxon>
        <taxon>Natronospiraceae</taxon>
        <taxon>Natronospira</taxon>
    </lineage>
</organism>
<comment type="caution">
    <text evidence="11">The sequence shown here is derived from an EMBL/GenBank/DDBJ whole genome shotgun (WGS) entry which is preliminary data.</text>
</comment>
<keyword evidence="1 9" id="KW-0963">Cytoplasm</keyword>
<feature type="binding site" evidence="9">
    <location>
        <position position="99"/>
    </location>
    <ligand>
        <name>ATP</name>
        <dbReference type="ChEBI" id="CHEBI:30616"/>
    </ligand>
</feature>
<evidence type="ECO:0000256" key="1">
    <source>
        <dbReference type="ARBA" id="ARBA00022490"/>
    </source>
</evidence>
<dbReference type="GO" id="GO:0004595">
    <property type="term" value="F:pantetheine-phosphate adenylyltransferase activity"/>
    <property type="evidence" value="ECO:0007669"/>
    <property type="project" value="UniProtKB-EC"/>
</dbReference>
<feature type="binding site" evidence="9">
    <location>
        <position position="74"/>
    </location>
    <ligand>
        <name>substrate</name>
    </ligand>
</feature>
<comment type="pathway">
    <text evidence="9">Cofactor biosynthesis; coenzyme A biosynthesis; CoA from (R)-pantothenate: step 4/5.</text>
</comment>
<dbReference type="CDD" id="cd02163">
    <property type="entry name" value="PPAT"/>
    <property type="match status" value="1"/>
</dbReference>
<dbReference type="PANTHER" id="PTHR21342">
    <property type="entry name" value="PHOSPHOPANTETHEINE ADENYLYLTRANSFERASE"/>
    <property type="match status" value="1"/>
</dbReference>
<evidence type="ECO:0000256" key="3">
    <source>
        <dbReference type="ARBA" id="ARBA00022695"/>
    </source>
</evidence>
<comment type="subcellular location">
    <subcellularLocation>
        <location evidence="9">Cytoplasm</location>
    </subcellularLocation>
</comment>
<keyword evidence="7 9" id="KW-0173">Coenzyme A biosynthesis</keyword>
<evidence type="ECO:0000256" key="6">
    <source>
        <dbReference type="ARBA" id="ARBA00022842"/>
    </source>
</evidence>